<dbReference type="AlphaFoldDB" id="A0A392QB12"/>
<comment type="caution">
    <text evidence="1">The sequence shown here is derived from an EMBL/GenBank/DDBJ whole genome shotgun (WGS) entry which is preliminary data.</text>
</comment>
<name>A0A392QB12_9FABA</name>
<proteinExistence type="predicted"/>
<dbReference type="EMBL" id="LXQA010125554">
    <property type="protein sequence ID" value="MCI21563.1"/>
    <property type="molecule type" value="Genomic_DNA"/>
</dbReference>
<organism evidence="1 2">
    <name type="scientific">Trifolium medium</name>
    <dbReference type="NCBI Taxonomy" id="97028"/>
    <lineage>
        <taxon>Eukaryota</taxon>
        <taxon>Viridiplantae</taxon>
        <taxon>Streptophyta</taxon>
        <taxon>Embryophyta</taxon>
        <taxon>Tracheophyta</taxon>
        <taxon>Spermatophyta</taxon>
        <taxon>Magnoliopsida</taxon>
        <taxon>eudicotyledons</taxon>
        <taxon>Gunneridae</taxon>
        <taxon>Pentapetalae</taxon>
        <taxon>rosids</taxon>
        <taxon>fabids</taxon>
        <taxon>Fabales</taxon>
        <taxon>Fabaceae</taxon>
        <taxon>Papilionoideae</taxon>
        <taxon>50 kb inversion clade</taxon>
        <taxon>NPAAA clade</taxon>
        <taxon>Hologalegina</taxon>
        <taxon>IRL clade</taxon>
        <taxon>Trifolieae</taxon>
        <taxon>Trifolium</taxon>
    </lineage>
</organism>
<evidence type="ECO:0000313" key="2">
    <source>
        <dbReference type="Proteomes" id="UP000265520"/>
    </source>
</evidence>
<accession>A0A392QB12</accession>
<reference evidence="1 2" key="1">
    <citation type="journal article" date="2018" name="Front. Plant Sci.">
        <title>Red Clover (Trifolium pratense) and Zigzag Clover (T. medium) - A Picture of Genomic Similarities and Differences.</title>
        <authorList>
            <person name="Dluhosova J."/>
            <person name="Istvanek J."/>
            <person name="Nedelnik J."/>
            <person name="Repkova J."/>
        </authorList>
    </citation>
    <scope>NUCLEOTIDE SEQUENCE [LARGE SCALE GENOMIC DNA]</scope>
    <source>
        <strain evidence="2">cv. 10/8</strain>
        <tissue evidence="1">Leaf</tissue>
    </source>
</reference>
<protein>
    <submittedName>
        <fullName evidence="1">Uncharacterized protein</fullName>
    </submittedName>
</protein>
<sequence length="112" mass="12850">QPPKVFAKGDYQVLPYLKGSLKGLCQRRLSSLAICKRQPQRSLPKATTKVLLRSSSSLGTQRESLQDLHLHERLKERLAINDLHLHWRLKESLAMIFIFIGDFMGDSKRVLP</sequence>
<feature type="non-terminal residue" evidence="1">
    <location>
        <position position="1"/>
    </location>
</feature>
<keyword evidence="2" id="KW-1185">Reference proteome</keyword>
<dbReference type="Proteomes" id="UP000265520">
    <property type="component" value="Unassembled WGS sequence"/>
</dbReference>
<evidence type="ECO:0000313" key="1">
    <source>
        <dbReference type="EMBL" id="MCI21563.1"/>
    </source>
</evidence>